<dbReference type="AlphaFoldDB" id="A0A6H1ZSR7"/>
<reference evidence="1" key="1">
    <citation type="submission" date="2020-03" db="EMBL/GenBank/DDBJ databases">
        <title>The deep terrestrial virosphere.</title>
        <authorList>
            <person name="Holmfeldt K."/>
            <person name="Nilsson E."/>
            <person name="Simone D."/>
            <person name="Lopez-Fernandez M."/>
            <person name="Wu X."/>
            <person name="de Brujin I."/>
            <person name="Lundin D."/>
            <person name="Andersson A."/>
            <person name="Bertilsson S."/>
            <person name="Dopson M."/>
        </authorList>
    </citation>
    <scope>NUCLEOTIDE SEQUENCE</scope>
    <source>
        <strain evidence="3">MM415A00449</strain>
        <strain evidence="2">MM415B01001</strain>
        <strain evidence="1">TM448A01792</strain>
        <strain evidence="4">TM448B03899</strain>
    </source>
</reference>
<evidence type="ECO:0000313" key="4">
    <source>
        <dbReference type="EMBL" id="QJI02966.1"/>
    </source>
</evidence>
<name>A0A6H1ZSR7_9ZZZZ</name>
<protein>
    <submittedName>
        <fullName evidence="1">Uncharacterized protein</fullName>
    </submittedName>
</protein>
<evidence type="ECO:0000313" key="3">
    <source>
        <dbReference type="EMBL" id="QJA82015.1"/>
    </source>
</evidence>
<proteinExistence type="predicted"/>
<evidence type="ECO:0000313" key="2">
    <source>
        <dbReference type="EMBL" id="QJA61066.1"/>
    </source>
</evidence>
<dbReference type="EMBL" id="MT141429">
    <property type="protein sequence ID" value="QJA61066.1"/>
    <property type="molecule type" value="Genomic_DNA"/>
</dbReference>
<dbReference type="EMBL" id="MT144200">
    <property type="protein sequence ID" value="QJA50519.1"/>
    <property type="molecule type" value="Genomic_DNA"/>
</dbReference>
<dbReference type="EMBL" id="MT145046">
    <property type="protein sequence ID" value="QJI02966.1"/>
    <property type="molecule type" value="Genomic_DNA"/>
</dbReference>
<evidence type="ECO:0000313" key="1">
    <source>
        <dbReference type="EMBL" id="QJA50519.1"/>
    </source>
</evidence>
<sequence>MTISQSVNMGDPIPEEDFVRILINILEKENGATLIAIPGIYEILSEEFNNQVIADWWAEK</sequence>
<organism evidence="1">
    <name type="scientific">viral metagenome</name>
    <dbReference type="NCBI Taxonomy" id="1070528"/>
    <lineage>
        <taxon>unclassified sequences</taxon>
        <taxon>metagenomes</taxon>
        <taxon>organismal metagenomes</taxon>
    </lineage>
</organism>
<dbReference type="EMBL" id="MT142477">
    <property type="protein sequence ID" value="QJA82015.1"/>
    <property type="molecule type" value="Genomic_DNA"/>
</dbReference>
<accession>A0A6H1ZSR7</accession>
<gene>
    <name evidence="3" type="ORF">MM415A00449_0012</name>
    <name evidence="2" type="ORF">MM415B01001_0031</name>
    <name evidence="1" type="ORF">TM448A01792_0011</name>
    <name evidence="4" type="ORF">TM448B03899_0009</name>
</gene>